<accession>A0ABS1DG92</accession>
<evidence type="ECO:0000256" key="1">
    <source>
        <dbReference type="SAM" id="MobiDB-lite"/>
    </source>
</evidence>
<feature type="compositionally biased region" description="Low complexity" evidence="1">
    <location>
        <begin position="38"/>
        <end position="55"/>
    </location>
</feature>
<dbReference type="SUPFAM" id="SSF56672">
    <property type="entry name" value="DNA/RNA polymerases"/>
    <property type="match status" value="1"/>
</dbReference>
<protein>
    <recommendedName>
        <fullName evidence="4">DUF4332 domain-containing protein</fullName>
    </recommendedName>
</protein>
<feature type="region of interest" description="Disordered" evidence="1">
    <location>
        <begin position="20"/>
        <end position="73"/>
    </location>
</feature>
<evidence type="ECO:0008006" key="4">
    <source>
        <dbReference type="Google" id="ProtNLM"/>
    </source>
</evidence>
<proteinExistence type="predicted"/>
<name>A0ABS1DG92_9PROT</name>
<dbReference type="EMBL" id="NRRL01000043">
    <property type="protein sequence ID" value="MBK1669254.1"/>
    <property type="molecule type" value="Genomic_DNA"/>
</dbReference>
<dbReference type="InterPro" id="IPR043502">
    <property type="entry name" value="DNA/RNA_pol_sf"/>
</dbReference>
<feature type="compositionally biased region" description="Basic and acidic residues" evidence="1">
    <location>
        <begin position="20"/>
        <end position="37"/>
    </location>
</feature>
<dbReference type="RefSeq" id="WP_200341583.1">
    <property type="nucleotide sequence ID" value="NZ_NRRL01000043.1"/>
</dbReference>
<dbReference type="Proteomes" id="UP001296873">
    <property type="component" value="Unassembled WGS sequence"/>
</dbReference>
<comment type="caution">
    <text evidence="2">The sequence shown here is derived from an EMBL/GenBank/DDBJ whole genome shotgun (WGS) entry which is preliminary data.</text>
</comment>
<gene>
    <name evidence="2" type="ORF">CKO28_14550</name>
</gene>
<organism evidence="2 3">
    <name type="scientific">Rhodovibrio sodomensis</name>
    <dbReference type="NCBI Taxonomy" id="1088"/>
    <lineage>
        <taxon>Bacteria</taxon>
        <taxon>Pseudomonadati</taxon>
        <taxon>Pseudomonadota</taxon>
        <taxon>Alphaproteobacteria</taxon>
        <taxon>Rhodospirillales</taxon>
        <taxon>Rhodovibrionaceae</taxon>
        <taxon>Rhodovibrio</taxon>
    </lineage>
</organism>
<sequence>MFGEFVRQWCRLVFWWVPSDQKHQNEQGNTEPKKRTEPATTQSPPAPAESAPEPSRATTSPEDDLTAIKGIGPTMDKRLRAMGIRTFADLAAADAQQVARKLNSRPVTAARVGEWIAEAKKRS</sequence>
<reference evidence="2 3" key="1">
    <citation type="journal article" date="2020" name="Microorganisms">
        <title>Osmotic Adaptation and Compatible Solute Biosynthesis of Phototrophic Bacteria as Revealed from Genome Analyses.</title>
        <authorList>
            <person name="Imhoff J.F."/>
            <person name="Rahn T."/>
            <person name="Kunzel S."/>
            <person name="Keller A."/>
            <person name="Neulinger S.C."/>
        </authorList>
    </citation>
    <scope>NUCLEOTIDE SEQUENCE [LARGE SCALE GENOMIC DNA]</scope>
    <source>
        <strain evidence="2 3">DSM 9895</strain>
    </source>
</reference>
<keyword evidence="3" id="KW-1185">Reference proteome</keyword>
<dbReference type="Pfam" id="PF14520">
    <property type="entry name" value="HHH_5"/>
    <property type="match status" value="1"/>
</dbReference>
<dbReference type="Gene3D" id="1.10.150.20">
    <property type="entry name" value="5' to 3' exonuclease, C-terminal subdomain"/>
    <property type="match status" value="1"/>
</dbReference>
<evidence type="ECO:0000313" key="3">
    <source>
        <dbReference type="Proteomes" id="UP001296873"/>
    </source>
</evidence>
<evidence type="ECO:0000313" key="2">
    <source>
        <dbReference type="EMBL" id="MBK1669254.1"/>
    </source>
</evidence>